<proteinExistence type="predicted"/>
<accession>A0A437GZ15</accession>
<dbReference type="EMBL" id="RXOL01000003">
    <property type="protein sequence ID" value="RVQ67106.1"/>
    <property type="molecule type" value="Genomic_DNA"/>
</dbReference>
<dbReference type="Proteomes" id="UP000283003">
    <property type="component" value="Unassembled WGS sequence"/>
</dbReference>
<dbReference type="AlphaFoldDB" id="A0A437GZ15"/>
<name>A0A437GZ15_9SPHN</name>
<dbReference type="OrthoDB" id="7605144at2"/>
<evidence type="ECO:0000313" key="2">
    <source>
        <dbReference type="Proteomes" id="UP000283003"/>
    </source>
</evidence>
<comment type="caution">
    <text evidence="1">The sequence shown here is derived from an EMBL/GenBank/DDBJ whole genome shotgun (WGS) entry which is preliminary data.</text>
</comment>
<evidence type="ECO:0000313" key="1">
    <source>
        <dbReference type="EMBL" id="RVQ67106.1"/>
    </source>
</evidence>
<protein>
    <submittedName>
        <fullName evidence="1">Uncharacterized protein</fullName>
    </submittedName>
</protein>
<gene>
    <name evidence="1" type="ORF">EKN06_09300</name>
</gene>
<dbReference type="RefSeq" id="WP_127612616.1">
    <property type="nucleotide sequence ID" value="NZ_RXOL01000003.1"/>
</dbReference>
<organism evidence="1 2">
    <name type="scientific">Croceicoccus ponticola</name>
    <dbReference type="NCBI Taxonomy" id="2217664"/>
    <lineage>
        <taxon>Bacteria</taxon>
        <taxon>Pseudomonadati</taxon>
        <taxon>Pseudomonadota</taxon>
        <taxon>Alphaproteobacteria</taxon>
        <taxon>Sphingomonadales</taxon>
        <taxon>Erythrobacteraceae</taxon>
        <taxon>Croceicoccus</taxon>
    </lineage>
</organism>
<sequence>MKQSDFAGRVTVDIATRMVGDEEDIFIVQPGRKYWLYEHYKRSKHVFLDFPGLDLEFSKPAPLDRALRQMVVRSLAISEWLQDGKKGVQPADDLKAYVGKDKRRRLGRYVGAIKRLYWGMKPGTIIVVPGPNFDDDVLIGEIVGTPTMLRNEAIYPGYMAPAREVKWLRSKPRAAFSRDVRDRFGTPNPIMQLDRSLRKEILRAGYDQYAFDNEFTARLNTTQDDFSSLDDYNIQTFVNYVSGVLLALEEGQTREITFKDAIDRLRKQPDEAPELKLNINSIGFQRLIAETVKPLVIAALLSAALVPGASAQLAPPTIEVSNTIGGEGDECTIMVSKKVEGALKLMRLEDWKMVCEAAQDAHNATGLSTTMRAQRES</sequence>
<reference evidence="1 2" key="1">
    <citation type="submission" date="2018-12" db="EMBL/GenBank/DDBJ databases">
        <title>Croceicoccus ponticola sp. nov., a lipolytic bacterium isolated from seawater.</title>
        <authorList>
            <person name="Yoon J.-H."/>
        </authorList>
    </citation>
    <scope>NUCLEOTIDE SEQUENCE [LARGE SCALE GENOMIC DNA]</scope>
    <source>
        <strain evidence="1 2">GM-16</strain>
    </source>
</reference>
<keyword evidence="2" id="KW-1185">Reference proteome</keyword>